<dbReference type="SUPFAM" id="SSF53335">
    <property type="entry name" value="S-adenosyl-L-methionine-dependent methyltransferases"/>
    <property type="match status" value="1"/>
</dbReference>
<dbReference type="Gene3D" id="3.40.50.150">
    <property type="entry name" value="Vaccinia Virus protein VP39"/>
    <property type="match status" value="1"/>
</dbReference>
<evidence type="ECO:0000313" key="1">
    <source>
        <dbReference type="EMBL" id="MBK0383045.1"/>
    </source>
</evidence>
<reference evidence="1 2" key="1">
    <citation type="submission" date="2020-12" db="EMBL/GenBank/DDBJ databases">
        <title>Bacterial novel species Pedobacter sp. SD-b isolated from soil.</title>
        <authorList>
            <person name="Jung H.-Y."/>
        </authorList>
    </citation>
    <scope>NUCLEOTIDE SEQUENCE [LARGE SCALE GENOMIC DNA]</scope>
    <source>
        <strain evidence="1 2">SD-b</strain>
    </source>
</reference>
<sequence length="276" mass="32168">MMSCPLCNSSKNKFNFNFGKYQLLSCENCGLHYINPYEQKDYDRNPLSLDKQYEGEIQSVKYFLPLIAKHIINKNSVIDIGCGCGAFLKECKRLGVKKIVGIENDFNRAKYARKITNGRILETEIQNYTVTEKFDVAVLINVISHIPDLKAFFLRIDQLLKPKGLLIIKTGLMKKGFRKINGFDWNIPEHIQFIGEPTPEYISQKFNFNLKEKLLISLAEDLLSKQYLLSPGRYGFINLTKKIIFYFPFARVLIKKLYNLYTKNRLFTSILVYEKR</sequence>
<evidence type="ECO:0000313" key="2">
    <source>
        <dbReference type="Proteomes" id="UP000660024"/>
    </source>
</evidence>
<comment type="caution">
    <text evidence="1">The sequence shown here is derived from an EMBL/GenBank/DDBJ whole genome shotgun (WGS) entry which is preliminary data.</text>
</comment>
<accession>A0ABS1BJH8</accession>
<dbReference type="GO" id="GO:0032259">
    <property type="term" value="P:methylation"/>
    <property type="evidence" value="ECO:0007669"/>
    <property type="project" value="UniProtKB-KW"/>
</dbReference>
<gene>
    <name evidence="1" type="ORF">I5M32_08745</name>
</gene>
<keyword evidence="2" id="KW-1185">Reference proteome</keyword>
<name>A0ABS1BJH8_9SPHI</name>
<dbReference type="CDD" id="cd02440">
    <property type="entry name" value="AdoMet_MTases"/>
    <property type="match status" value="1"/>
</dbReference>
<dbReference type="PANTHER" id="PTHR43861:SF5">
    <property type="entry name" value="BLL5978 PROTEIN"/>
    <property type="match status" value="1"/>
</dbReference>
<dbReference type="RefSeq" id="WP_200585849.1">
    <property type="nucleotide sequence ID" value="NZ_JAEHFY010000010.1"/>
</dbReference>
<dbReference type="GO" id="GO:0008168">
    <property type="term" value="F:methyltransferase activity"/>
    <property type="evidence" value="ECO:0007669"/>
    <property type="project" value="UniProtKB-KW"/>
</dbReference>
<dbReference type="EMBL" id="JAEHFY010000010">
    <property type="protein sequence ID" value="MBK0383045.1"/>
    <property type="molecule type" value="Genomic_DNA"/>
</dbReference>
<protein>
    <submittedName>
        <fullName evidence="1">Class I SAM-dependent methyltransferase</fullName>
    </submittedName>
</protein>
<dbReference type="Pfam" id="PF13489">
    <property type="entry name" value="Methyltransf_23"/>
    <property type="match status" value="1"/>
</dbReference>
<dbReference type="InterPro" id="IPR029063">
    <property type="entry name" value="SAM-dependent_MTases_sf"/>
</dbReference>
<organism evidence="1 2">
    <name type="scientific">Pedobacter segetis</name>
    <dbReference type="NCBI Taxonomy" id="2793069"/>
    <lineage>
        <taxon>Bacteria</taxon>
        <taxon>Pseudomonadati</taxon>
        <taxon>Bacteroidota</taxon>
        <taxon>Sphingobacteriia</taxon>
        <taxon>Sphingobacteriales</taxon>
        <taxon>Sphingobacteriaceae</taxon>
        <taxon>Pedobacter</taxon>
    </lineage>
</organism>
<dbReference type="Proteomes" id="UP000660024">
    <property type="component" value="Unassembled WGS sequence"/>
</dbReference>
<proteinExistence type="predicted"/>
<keyword evidence="1" id="KW-0489">Methyltransferase</keyword>
<dbReference type="PANTHER" id="PTHR43861">
    <property type="entry name" value="TRANS-ACONITATE 2-METHYLTRANSFERASE-RELATED"/>
    <property type="match status" value="1"/>
</dbReference>
<keyword evidence="1" id="KW-0808">Transferase</keyword>